<dbReference type="Proteomes" id="UP001145094">
    <property type="component" value="Unassembled WGS sequence"/>
</dbReference>
<dbReference type="AlphaFoldDB" id="A0A9W6CD28"/>
<sequence length="146" mass="17447">MNVNAQYYAAWAKGNGLYVQWAAREGIGYPEMIVLYSLYTMGRLTQKQIREDFGLQKQTVNTVIHDLKERELVMLTASEMDRREKWVDLTESGRRYAGEKIDPLLHTEEEIYRKIGIERIRQISETMELFNLMFERKLKEDRKHER</sequence>
<accession>A0A9W6CD28</accession>
<reference evidence="6" key="4">
    <citation type="submission" date="2022-11" db="EMBL/GenBank/DDBJ databases">
        <title>Draft genome sequence of Sellimonas catena strain 18CBH55.</title>
        <authorList>
            <person name="Atsushi H."/>
            <person name="Moriya O."/>
            <person name="Mitsuo S."/>
        </authorList>
    </citation>
    <scope>NUCLEOTIDE SEQUENCE</scope>
    <source>
        <strain evidence="6">18CBH55</strain>
    </source>
</reference>
<dbReference type="InterPro" id="IPR036388">
    <property type="entry name" value="WH-like_DNA-bd_sf"/>
</dbReference>
<reference evidence="6" key="3">
    <citation type="submission" date="2022-11" db="EMBL/GenBank/DDBJ databases">
        <title>Draft genome sequence of Sellimonas catena strain 18CBH55.</title>
        <authorList>
            <person name="Hisatomi A."/>
            <person name="Ohkuma M."/>
            <person name="Sakamoto M."/>
        </authorList>
    </citation>
    <scope>NUCLEOTIDE SEQUENCE</scope>
    <source>
        <strain evidence="6">18CBH55</strain>
    </source>
</reference>
<dbReference type="EMBL" id="BSBO01000006">
    <property type="protein sequence ID" value="GLG03653.1"/>
    <property type="molecule type" value="Genomic_DNA"/>
</dbReference>
<dbReference type="Gene3D" id="1.10.10.10">
    <property type="entry name" value="Winged helix-like DNA-binding domain superfamily/Winged helix DNA-binding domain"/>
    <property type="match status" value="1"/>
</dbReference>
<dbReference type="PANTHER" id="PTHR42756">
    <property type="entry name" value="TRANSCRIPTIONAL REGULATOR, MARR"/>
    <property type="match status" value="1"/>
</dbReference>
<gene>
    <name evidence="5" type="ORF">Selli1_08270</name>
    <name evidence="6" type="ORF">Selli2_09870</name>
</gene>
<reference evidence="5" key="1">
    <citation type="submission" date="2022-11" db="EMBL/GenBank/DDBJ databases">
        <title>Draft genome sequence of Sellimonas catena strain 12EGH17.</title>
        <authorList>
            <person name="Atsushi H."/>
            <person name="Moriya O."/>
            <person name="Mitsuo S."/>
        </authorList>
    </citation>
    <scope>NUCLEOTIDE SEQUENCE</scope>
    <source>
        <strain evidence="5">12EGH17</strain>
    </source>
</reference>
<evidence type="ECO:0000313" key="5">
    <source>
        <dbReference type="EMBL" id="GLG03653.1"/>
    </source>
</evidence>
<keyword evidence="8" id="KW-1185">Reference proteome</keyword>
<protein>
    <submittedName>
        <fullName evidence="6">MarR family transcriptional regulator</fullName>
    </submittedName>
</protein>
<organism evidence="6 7">
    <name type="scientific">Sellimonas catena</name>
    <dbReference type="NCBI Taxonomy" id="2994035"/>
    <lineage>
        <taxon>Bacteria</taxon>
        <taxon>Bacillati</taxon>
        <taxon>Bacillota</taxon>
        <taxon>Clostridia</taxon>
        <taxon>Lachnospirales</taxon>
        <taxon>Lachnospiraceae</taxon>
        <taxon>Sellimonas</taxon>
    </lineage>
</organism>
<dbReference type="GO" id="GO:0003677">
    <property type="term" value="F:DNA binding"/>
    <property type="evidence" value="ECO:0007669"/>
    <property type="project" value="UniProtKB-KW"/>
</dbReference>
<evidence type="ECO:0000313" key="6">
    <source>
        <dbReference type="EMBL" id="GLG89560.1"/>
    </source>
</evidence>
<evidence type="ECO:0000313" key="8">
    <source>
        <dbReference type="Proteomes" id="UP001145145"/>
    </source>
</evidence>
<reference evidence="6 8" key="5">
    <citation type="journal article" date="2023" name="Int. J. Syst. Evol. Microbiol.">
        <title>Sellimonas catena sp. nov., isolated from human faeces.</title>
        <authorList>
            <person name="Hisatomi A."/>
            <person name="Ohkuma M."/>
            <person name="Sakamoto M."/>
        </authorList>
    </citation>
    <scope>NUCLEOTIDE SEQUENCE</scope>
    <source>
        <strain evidence="5 8">12EGH17</strain>
        <strain evidence="6">18CBH55</strain>
    </source>
</reference>
<dbReference type="GO" id="GO:0003700">
    <property type="term" value="F:DNA-binding transcription factor activity"/>
    <property type="evidence" value="ECO:0007669"/>
    <property type="project" value="InterPro"/>
</dbReference>
<dbReference type="SUPFAM" id="SSF46785">
    <property type="entry name" value="Winged helix' DNA-binding domain"/>
    <property type="match status" value="1"/>
</dbReference>
<dbReference type="RefSeq" id="WP_087168113.1">
    <property type="nucleotide sequence ID" value="NZ_BSBO01000006.1"/>
</dbReference>
<reference evidence="5" key="2">
    <citation type="submission" date="2022-11" db="EMBL/GenBank/DDBJ databases">
        <title>Draft genome sequence of Sellimonas catena strain 12EGH17.</title>
        <authorList>
            <person name="Hisatomi A."/>
            <person name="Ohkuma M."/>
            <person name="Sakamoto M."/>
        </authorList>
    </citation>
    <scope>NUCLEOTIDE SEQUENCE</scope>
    <source>
        <strain evidence="5">12EGH17</strain>
    </source>
</reference>
<evidence type="ECO:0000256" key="2">
    <source>
        <dbReference type="ARBA" id="ARBA00023125"/>
    </source>
</evidence>
<name>A0A9W6CD28_9FIRM</name>
<dbReference type="InterPro" id="IPR036390">
    <property type="entry name" value="WH_DNA-bd_sf"/>
</dbReference>
<feature type="domain" description="HTH marR-type" evidence="4">
    <location>
        <begin position="1"/>
        <end position="135"/>
    </location>
</feature>
<dbReference type="PROSITE" id="PS50995">
    <property type="entry name" value="HTH_MARR_2"/>
    <property type="match status" value="1"/>
</dbReference>
<proteinExistence type="predicted"/>
<comment type="caution">
    <text evidence="6">The sequence shown here is derived from an EMBL/GenBank/DDBJ whole genome shotgun (WGS) entry which is preliminary data.</text>
</comment>
<evidence type="ECO:0000259" key="4">
    <source>
        <dbReference type="PROSITE" id="PS50995"/>
    </source>
</evidence>
<evidence type="ECO:0000256" key="3">
    <source>
        <dbReference type="ARBA" id="ARBA00023163"/>
    </source>
</evidence>
<keyword evidence="1" id="KW-0805">Transcription regulation</keyword>
<evidence type="ECO:0000256" key="1">
    <source>
        <dbReference type="ARBA" id="ARBA00023015"/>
    </source>
</evidence>
<dbReference type="SMART" id="SM00347">
    <property type="entry name" value="HTH_MARR"/>
    <property type="match status" value="1"/>
</dbReference>
<dbReference type="Proteomes" id="UP001145145">
    <property type="component" value="Unassembled WGS sequence"/>
</dbReference>
<keyword evidence="3" id="KW-0804">Transcription</keyword>
<dbReference type="InterPro" id="IPR000835">
    <property type="entry name" value="HTH_MarR-typ"/>
</dbReference>
<keyword evidence="2" id="KW-0238">DNA-binding</keyword>
<dbReference type="EMBL" id="BSCH01000005">
    <property type="protein sequence ID" value="GLG89560.1"/>
    <property type="molecule type" value="Genomic_DNA"/>
</dbReference>
<dbReference type="PANTHER" id="PTHR42756:SF1">
    <property type="entry name" value="TRANSCRIPTIONAL REPRESSOR OF EMRAB OPERON"/>
    <property type="match status" value="1"/>
</dbReference>
<evidence type="ECO:0000313" key="7">
    <source>
        <dbReference type="Proteomes" id="UP001145094"/>
    </source>
</evidence>
<dbReference type="Pfam" id="PF12802">
    <property type="entry name" value="MarR_2"/>
    <property type="match status" value="1"/>
</dbReference>